<dbReference type="PANTHER" id="PTHR46880">
    <property type="entry name" value="RAS-ASSOCIATING DOMAIN-CONTAINING PROTEIN"/>
    <property type="match status" value="1"/>
</dbReference>
<organism evidence="1 2">
    <name type="scientific">Porites lobata</name>
    <dbReference type="NCBI Taxonomy" id="104759"/>
    <lineage>
        <taxon>Eukaryota</taxon>
        <taxon>Metazoa</taxon>
        <taxon>Cnidaria</taxon>
        <taxon>Anthozoa</taxon>
        <taxon>Hexacorallia</taxon>
        <taxon>Scleractinia</taxon>
        <taxon>Fungiina</taxon>
        <taxon>Poritidae</taxon>
        <taxon>Porites</taxon>
    </lineage>
</organism>
<dbReference type="Proteomes" id="UP001159405">
    <property type="component" value="Unassembled WGS sequence"/>
</dbReference>
<accession>A0ABN8PYJ9</accession>
<dbReference type="PANTHER" id="PTHR46880:SF5">
    <property type="entry name" value="DUF4371 DOMAIN-CONTAINING PROTEIN"/>
    <property type="match status" value="1"/>
</dbReference>
<gene>
    <name evidence="1" type="ORF">PLOB_00049561</name>
</gene>
<proteinExistence type="predicted"/>
<reference evidence="1 2" key="1">
    <citation type="submission" date="2022-05" db="EMBL/GenBank/DDBJ databases">
        <authorList>
            <consortium name="Genoscope - CEA"/>
            <person name="William W."/>
        </authorList>
    </citation>
    <scope>NUCLEOTIDE SEQUENCE [LARGE SCALE GENOMIC DNA]</scope>
</reference>
<evidence type="ECO:0008006" key="3">
    <source>
        <dbReference type="Google" id="ProtNLM"/>
    </source>
</evidence>
<evidence type="ECO:0000313" key="1">
    <source>
        <dbReference type="EMBL" id="CAH3153396.1"/>
    </source>
</evidence>
<dbReference type="InterPro" id="IPR012337">
    <property type="entry name" value="RNaseH-like_sf"/>
</dbReference>
<sequence>MEYKLIWFLHFMRDILNEISKLSLLLQREDVTLPSIMIKVQSVQLALSEMMDNPGRNLQRFQEELNGAVYKEHTLTHVVAQNALTQERRITQELRDCLDSRFSSLQEPIYKSCNIFDHHHFQHILNNCGCDVDAAFSEWTELKLHVKNNPHFRVLHPLSLWQRISQEDVERNNYSNIMKVIHLTSVYPLANASCERGFSTMKRVKSDWRCILGNDTMDMLMRVKIEGPKKQADYHPRAAVNRWWMSGQRQRRPQN</sequence>
<dbReference type="SUPFAM" id="SSF53098">
    <property type="entry name" value="Ribonuclease H-like"/>
    <property type="match status" value="1"/>
</dbReference>
<keyword evidence="2" id="KW-1185">Reference proteome</keyword>
<dbReference type="EMBL" id="CALNXK010000096">
    <property type="protein sequence ID" value="CAH3153396.1"/>
    <property type="molecule type" value="Genomic_DNA"/>
</dbReference>
<evidence type="ECO:0000313" key="2">
    <source>
        <dbReference type="Proteomes" id="UP001159405"/>
    </source>
</evidence>
<comment type="caution">
    <text evidence="1">The sequence shown here is derived from an EMBL/GenBank/DDBJ whole genome shotgun (WGS) entry which is preliminary data.</text>
</comment>
<protein>
    <recommendedName>
        <fullName evidence="3">HAT C-terminal dimerisation domain-containing protein</fullName>
    </recommendedName>
</protein>
<name>A0ABN8PYJ9_9CNID</name>